<evidence type="ECO:0000256" key="1">
    <source>
        <dbReference type="ARBA" id="ARBA00004370"/>
    </source>
</evidence>
<dbReference type="SMART" id="SM00283">
    <property type="entry name" value="MA"/>
    <property type="match status" value="1"/>
</dbReference>
<comment type="similarity">
    <text evidence="3">Belongs to the methyl-accepting chemotaxis (MCP) protein family.</text>
</comment>
<evidence type="ECO:0000256" key="3">
    <source>
        <dbReference type="ARBA" id="ARBA00029447"/>
    </source>
</evidence>
<dbReference type="InterPro" id="IPR004089">
    <property type="entry name" value="MCPsignal_dom"/>
</dbReference>
<evidence type="ECO:0000256" key="2">
    <source>
        <dbReference type="ARBA" id="ARBA00023224"/>
    </source>
</evidence>
<organism evidence="4 5">
    <name type="scientific">Denitratisoma oestradiolicum</name>
    <dbReference type="NCBI Taxonomy" id="311182"/>
    <lineage>
        <taxon>Bacteria</taxon>
        <taxon>Pseudomonadati</taxon>
        <taxon>Pseudomonadota</taxon>
        <taxon>Betaproteobacteria</taxon>
        <taxon>Nitrosomonadales</taxon>
        <taxon>Sterolibacteriaceae</taxon>
        <taxon>Denitratisoma</taxon>
    </lineage>
</organism>
<dbReference type="GO" id="GO:0007165">
    <property type="term" value="P:signal transduction"/>
    <property type="evidence" value="ECO:0007669"/>
    <property type="project" value="UniProtKB-KW"/>
</dbReference>
<dbReference type="GO" id="GO:0016020">
    <property type="term" value="C:membrane"/>
    <property type="evidence" value="ECO:0007669"/>
    <property type="project" value="UniProtKB-SubCell"/>
</dbReference>
<proteinExistence type="inferred from homology"/>
<dbReference type="AlphaFoldDB" id="A0A6S6Y1K8"/>
<dbReference type="PANTHER" id="PTHR32089">
    <property type="entry name" value="METHYL-ACCEPTING CHEMOTAXIS PROTEIN MCPB"/>
    <property type="match status" value="1"/>
</dbReference>
<keyword evidence="2" id="KW-0807">Transducer</keyword>
<sequence length="536" mass="56100">MSIKRLISLSTLATLLVLGLLCLVIWTGFQSAKNSSKAENAVAVPALVAMLQARFEIVQIQQYLTDVSATGEEEGLQDARNAYDAAVKDLDNVARINPALADQVSAIKPGLEKFHSLGIQMAKAYIHQGREAGNALMKQPGDGFDAQAESLTEKVVILENTVRGNMEASASKTEEEIVAAQRNSVLLGAVVGMLMMGSGLAVYTALLRTLGGEPGYAAQIARRIAAGDLTQAVLIPAGRQQSLLGAIRDMQEGLRSLVREIGDSTRSITRAAASLSQAAGQVSIAAGNQSDKSSAMAASIEEMSVSISVISENANGVHKSGEAARELSTKGGVEVGLAVAEMDRIAAAVTETATSLTALDERSAQIASIVDVIREIADQTNLLALNAAIEAARAGEQGRGFAVVADEVRKLAERTANATMEIKTTVDSVRSGTNEAAAAMSQDIEQVQAGVAMIHRVGSSMTEIEQGVDQVLASIDGISASLHEQNQANQDIARNVEGIAQMTEETSTVISSVAQSAEELKNLALSMEASVSKFNV</sequence>
<dbReference type="FunFam" id="1.10.287.950:FF:000001">
    <property type="entry name" value="Methyl-accepting chemotaxis sensory transducer"/>
    <property type="match status" value="1"/>
</dbReference>
<keyword evidence="5" id="KW-1185">Reference proteome</keyword>
<protein>
    <submittedName>
        <fullName evidence="4">Uncharacterized protein</fullName>
    </submittedName>
</protein>
<name>A0A6S6Y1K8_9PROT</name>
<accession>A0A6S6Y1K8</accession>
<dbReference type="PANTHER" id="PTHR32089:SF112">
    <property type="entry name" value="LYSOZYME-LIKE PROTEIN-RELATED"/>
    <property type="match status" value="1"/>
</dbReference>
<dbReference type="KEGG" id="doe:DENOEST_3271"/>
<dbReference type="RefSeq" id="WP_170228248.1">
    <property type="nucleotide sequence ID" value="NZ_LR778301.1"/>
</dbReference>
<dbReference type="SUPFAM" id="SSF58104">
    <property type="entry name" value="Methyl-accepting chemotaxis protein (MCP) signaling domain"/>
    <property type="match status" value="1"/>
</dbReference>
<gene>
    <name evidence="4" type="ORF">DENOEST_3271</name>
</gene>
<dbReference type="GO" id="GO:0006935">
    <property type="term" value="P:chemotaxis"/>
    <property type="evidence" value="ECO:0007669"/>
    <property type="project" value="UniProtKB-ARBA"/>
</dbReference>
<dbReference type="EMBL" id="LR778301">
    <property type="protein sequence ID" value="CAB1370425.1"/>
    <property type="molecule type" value="Genomic_DNA"/>
</dbReference>
<dbReference type="PROSITE" id="PS50111">
    <property type="entry name" value="CHEMOTAXIS_TRANSDUC_2"/>
    <property type="match status" value="1"/>
</dbReference>
<comment type="subcellular location">
    <subcellularLocation>
        <location evidence="1">Membrane</location>
    </subcellularLocation>
</comment>
<reference evidence="4 5" key="1">
    <citation type="submission" date="2020-03" db="EMBL/GenBank/DDBJ databases">
        <authorList>
            <consortium name="Genoscope - CEA"/>
            <person name="William W."/>
        </authorList>
    </citation>
    <scope>NUCLEOTIDE SEQUENCE [LARGE SCALE GENOMIC DNA]</scope>
    <source>
        <strain evidence="5">DSM 16959</strain>
    </source>
</reference>
<dbReference type="CDD" id="cd11386">
    <property type="entry name" value="MCP_signal"/>
    <property type="match status" value="1"/>
</dbReference>
<dbReference type="Gene3D" id="1.10.287.950">
    <property type="entry name" value="Methyl-accepting chemotaxis protein"/>
    <property type="match status" value="1"/>
</dbReference>
<dbReference type="Proteomes" id="UP000515733">
    <property type="component" value="Chromosome"/>
</dbReference>
<evidence type="ECO:0000313" key="5">
    <source>
        <dbReference type="Proteomes" id="UP000515733"/>
    </source>
</evidence>
<dbReference type="Pfam" id="PF00015">
    <property type="entry name" value="MCPsignal"/>
    <property type="match status" value="1"/>
</dbReference>
<evidence type="ECO:0000313" key="4">
    <source>
        <dbReference type="EMBL" id="CAB1370425.1"/>
    </source>
</evidence>